<feature type="binding site" evidence="1">
    <location>
        <begin position="165"/>
        <end position="166"/>
    </location>
    <ligand>
        <name>S-adenosyl-L-methionine</name>
        <dbReference type="ChEBI" id="CHEBI:59789"/>
    </ligand>
</feature>
<feature type="site" description="Interaction with substrate rRNA" evidence="1">
    <location>
        <position position="4"/>
    </location>
</feature>
<dbReference type="RefSeq" id="WP_303593489.1">
    <property type="nucleotide sequence ID" value="NZ_JAUORK010000006.1"/>
</dbReference>
<dbReference type="HAMAP" id="MF_00934">
    <property type="entry name" value="23SrRNA_methyltr_J"/>
    <property type="match status" value="1"/>
</dbReference>
<sequence>MLAYQHAYHAGNFADLHKHLLATTLAEQLLRKESPVTFIDTHAGRGWYPLAARETEQLREYEQGVLPLWQVRDRWLTDAGEPKSPSADKPLARWLARLADMQPDAAKGSASELSVYPGSPWWLSQSLRRGDRLLAYELHPGEIYHFDQAPVQRDSLGKVMRRQQDGLSGLLAAVPVTTPRVAVLIDPSYELKNDYRDVAEVVVETLRKSRHATIMIWYPLLPAGRQHDLLERLKKHSPAPMWRSELTIDSPEGEHGMYGSGMLVINPPWQFDRQFSIAMQEVVEVLKRALPAPQSVAVEHKGLWWLSEEVARERNEPKPMPRERLLSLRKLNQKVKRDSDVEVTQAKPKREKLKRGEGWAKPRVRNDSATPKAKGKRHSATAKPKTSIKAQVKDEVHGHSAPSQKRVSEKPAERKSTAAVEPTRPRGKGETAGKGAGKDSASWSDWSSSVPGKGRREGSTRVSMRSTPAIGRDGQVNPNSTTKLPRKYAAKQRPEDNKDVGKPLDAREARALREKQESNAMRGKAAKSGASKANSDKAAPGKDSSGKPAPGKTAPGKKQSNKPRGPRKPS</sequence>
<dbReference type="AlphaFoldDB" id="A0AAP4X0D1"/>
<name>A0AAP4X0D1_9GAMM</name>
<keyword evidence="1" id="KW-0489">Methyltransferase</keyword>
<keyword evidence="1" id="KW-0698">rRNA processing</keyword>
<comment type="catalytic activity">
    <reaction evidence="1">
        <text>adenosine(2030) in 23S rRNA + S-adenosyl-L-methionine = N(6)-methyladenosine(2030) in 23S rRNA + S-adenosyl-L-homocysteine + H(+)</text>
        <dbReference type="Rhea" id="RHEA:43736"/>
        <dbReference type="Rhea" id="RHEA-COMP:10668"/>
        <dbReference type="Rhea" id="RHEA-COMP:10669"/>
        <dbReference type="ChEBI" id="CHEBI:15378"/>
        <dbReference type="ChEBI" id="CHEBI:57856"/>
        <dbReference type="ChEBI" id="CHEBI:59789"/>
        <dbReference type="ChEBI" id="CHEBI:74411"/>
        <dbReference type="ChEBI" id="CHEBI:74449"/>
        <dbReference type="EC" id="2.1.1.266"/>
    </reaction>
</comment>
<feature type="compositionally biased region" description="Basic and acidic residues" evidence="2">
    <location>
        <begin position="406"/>
        <end position="416"/>
    </location>
</feature>
<feature type="binding site" evidence="1">
    <location>
        <position position="119"/>
    </location>
    <ligand>
        <name>S-adenosyl-L-methionine</name>
        <dbReference type="ChEBI" id="CHEBI:59789"/>
    </ligand>
</feature>
<dbReference type="InterPro" id="IPR029063">
    <property type="entry name" value="SAM-dependent_MTases_sf"/>
</dbReference>
<evidence type="ECO:0000256" key="1">
    <source>
        <dbReference type="HAMAP-Rule" id="MF_00934"/>
    </source>
</evidence>
<dbReference type="PANTHER" id="PTHR37426:SF1">
    <property type="entry name" value="RIBOSOMAL RNA LARGE SUBUNIT METHYLTRANSFERASE J"/>
    <property type="match status" value="1"/>
</dbReference>
<reference evidence="3" key="1">
    <citation type="submission" date="2023-07" db="EMBL/GenBank/DDBJ databases">
        <title>Genome content predicts the carbon catabolic preferences of heterotrophic bacteria.</title>
        <authorList>
            <person name="Gralka M."/>
        </authorList>
    </citation>
    <scope>NUCLEOTIDE SEQUENCE</scope>
    <source>
        <strain evidence="3">C2R13</strain>
    </source>
</reference>
<feature type="compositionally biased region" description="Low complexity" evidence="2">
    <location>
        <begin position="438"/>
        <end position="449"/>
    </location>
</feature>
<feature type="region of interest" description="Disordered" evidence="2">
    <location>
        <begin position="335"/>
        <end position="570"/>
    </location>
</feature>
<evidence type="ECO:0000313" key="3">
    <source>
        <dbReference type="EMBL" id="MDO6671826.1"/>
    </source>
</evidence>
<feature type="binding site" evidence="1">
    <location>
        <position position="42"/>
    </location>
    <ligand>
        <name>S-adenosyl-L-methionine</name>
        <dbReference type="ChEBI" id="CHEBI:59789"/>
    </ligand>
</feature>
<dbReference type="Pfam" id="PF04378">
    <property type="entry name" value="RsmJ"/>
    <property type="match status" value="1"/>
</dbReference>
<feature type="compositionally biased region" description="Low complexity" evidence="2">
    <location>
        <begin position="546"/>
        <end position="558"/>
    </location>
</feature>
<proteinExistence type="inferred from homology"/>
<feature type="binding site" evidence="1">
    <location>
        <position position="137"/>
    </location>
    <ligand>
        <name>S-adenosyl-L-methionine</name>
        <dbReference type="ChEBI" id="CHEBI:59789"/>
    </ligand>
</feature>
<feature type="active site" description="Proton acceptor" evidence="1">
    <location>
        <position position="186"/>
    </location>
</feature>
<comment type="similarity">
    <text evidence="1">Belongs to the RlmJ family.</text>
</comment>
<comment type="caution">
    <text evidence="3">The sequence shown here is derived from an EMBL/GenBank/DDBJ whole genome shotgun (WGS) entry which is preliminary data.</text>
</comment>
<evidence type="ECO:0000256" key="2">
    <source>
        <dbReference type="SAM" id="MobiDB-lite"/>
    </source>
</evidence>
<dbReference type="EMBL" id="JAUORK010000006">
    <property type="protein sequence ID" value="MDO6671826.1"/>
    <property type="molecule type" value="Genomic_DNA"/>
</dbReference>
<organism evidence="3 4">
    <name type="scientific">Cobetia amphilecti</name>
    <dbReference type="NCBI Taxonomy" id="1055104"/>
    <lineage>
        <taxon>Bacteria</taxon>
        <taxon>Pseudomonadati</taxon>
        <taxon>Pseudomonadota</taxon>
        <taxon>Gammaproteobacteria</taxon>
        <taxon>Oceanospirillales</taxon>
        <taxon>Halomonadaceae</taxon>
        <taxon>Cobetia</taxon>
    </lineage>
</organism>
<feature type="compositionally biased region" description="Low complexity" evidence="2">
    <location>
        <begin position="526"/>
        <end position="538"/>
    </location>
</feature>
<keyword evidence="1" id="KW-0949">S-adenosyl-L-methionine</keyword>
<comment type="subunit">
    <text evidence="1">Monomer.</text>
</comment>
<dbReference type="InterPro" id="IPR007473">
    <property type="entry name" value="RlmJ"/>
</dbReference>
<keyword evidence="1" id="KW-0808">Transferase</keyword>
<dbReference type="Proteomes" id="UP001170481">
    <property type="component" value="Unassembled WGS sequence"/>
</dbReference>
<dbReference type="GO" id="GO:0070475">
    <property type="term" value="P:rRNA base methylation"/>
    <property type="evidence" value="ECO:0007669"/>
    <property type="project" value="UniProtKB-UniRule"/>
</dbReference>
<gene>
    <name evidence="1 3" type="primary">rlmJ</name>
    <name evidence="3" type="ORF">Q4535_06790</name>
</gene>
<dbReference type="EC" id="2.1.1.266" evidence="1"/>
<comment type="function">
    <text evidence="1">Specifically methylates the adenine in position 2030 of 23S rRNA.</text>
</comment>
<protein>
    <recommendedName>
        <fullName evidence="1">Ribosomal RNA large subunit methyltransferase J</fullName>
        <ecNumber evidence="1">2.1.1.266</ecNumber>
    </recommendedName>
    <alternativeName>
        <fullName evidence="1">23S rRNA (adenine(2030)-N6)-methyltransferase</fullName>
    </alternativeName>
    <alternativeName>
        <fullName evidence="1">23S rRNA m6A2030 methyltransferase</fullName>
    </alternativeName>
</protein>
<feature type="compositionally biased region" description="Basic and acidic residues" evidence="2">
    <location>
        <begin position="492"/>
        <end position="517"/>
    </location>
</feature>
<dbReference type="GO" id="GO:0005829">
    <property type="term" value="C:cytosol"/>
    <property type="evidence" value="ECO:0007669"/>
    <property type="project" value="TreeGrafter"/>
</dbReference>
<dbReference type="PANTHER" id="PTHR37426">
    <property type="entry name" value="RIBOSOMAL RNA LARGE SUBUNIT METHYLTRANSFERASE J"/>
    <property type="match status" value="1"/>
</dbReference>
<dbReference type="GO" id="GO:0036307">
    <property type="term" value="F:23S rRNA (adenine(2030)-N(6))-methyltransferase activity"/>
    <property type="evidence" value="ECO:0007669"/>
    <property type="project" value="UniProtKB-UniRule"/>
</dbReference>
<feature type="binding site" evidence="1">
    <location>
        <position position="186"/>
    </location>
    <ligand>
        <name>S-adenosyl-L-methionine</name>
        <dbReference type="ChEBI" id="CHEBI:59789"/>
    </ligand>
</feature>
<feature type="compositionally biased region" description="Basic and acidic residues" evidence="2">
    <location>
        <begin position="354"/>
        <end position="366"/>
    </location>
</feature>
<feature type="compositionally biased region" description="Basic residues" evidence="2">
    <location>
        <begin position="559"/>
        <end position="570"/>
    </location>
</feature>
<accession>A0AAP4X0D1</accession>
<dbReference type="SUPFAM" id="SSF53335">
    <property type="entry name" value="S-adenosyl-L-methionine-dependent methyltransferases"/>
    <property type="match status" value="1"/>
</dbReference>
<feature type="binding site" evidence="1">
    <location>
        <position position="19"/>
    </location>
    <ligand>
        <name>S-adenosyl-L-methionine</name>
        <dbReference type="ChEBI" id="CHEBI:59789"/>
    </ligand>
</feature>
<keyword evidence="1" id="KW-0694">RNA-binding</keyword>
<dbReference type="GO" id="GO:0003723">
    <property type="term" value="F:RNA binding"/>
    <property type="evidence" value="ECO:0007669"/>
    <property type="project" value="UniProtKB-UniRule"/>
</dbReference>
<evidence type="ECO:0000313" key="4">
    <source>
        <dbReference type="Proteomes" id="UP001170481"/>
    </source>
</evidence>
<dbReference type="Gene3D" id="3.40.50.150">
    <property type="entry name" value="Vaccinia Virus protein VP39"/>
    <property type="match status" value="1"/>
</dbReference>